<evidence type="ECO:0000256" key="4">
    <source>
        <dbReference type="ARBA" id="ARBA00022723"/>
    </source>
</evidence>
<comment type="caution">
    <text evidence="10">The sequence shown here is derived from an EMBL/GenBank/DDBJ whole genome shotgun (WGS) entry which is preliminary data.</text>
</comment>
<evidence type="ECO:0000256" key="2">
    <source>
        <dbReference type="ARBA" id="ARBA00006561"/>
    </source>
</evidence>
<keyword evidence="8" id="KW-0411">Iron-sulfur</keyword>
<keyword evidence="3" id="KW-0004">4Fe-4S</keyword>
<evidence type="ECO:0000256" key="7">
    <source>
        <dbReference type="ARBA" id="ARBA00023004"/>
    </source>
</evidence>
<name>A0A523UUB8_UNCT6</name>
<organism evidence="10 11">
    <name type="scientific">candidate division TA06 bacterium</name>
    <dbReference type="NCBI Taxonomy" id="2250710"/>
    <lineage>
        <taxon>Bacteria</taxon>
        <taxon>Bacteria division TA06</taxon>
    </lineage>
</organism>
<dbReference type="GO" id="GO:0051539">
    <property type="term" value="F:4 iron, 4 sulfur cluster binding"/>
    <property type="evidence" value="ECO:0007669"/>
    <property type="project" value="UniProtKB-KW"/>
</dbReference>
<dbReference type="Proteomes" id="UP000315525">
    <property type="component" value="Unassembled WGS sequence"/>
</dbReference>
<dbReference type="Pfam" id="PF00037">
    <property type="entry name" value="Fer4"/>
    <property type="match status" value="1"/>
</dbReference>
<sequence length="375" mass="41252">MIDAGRHPNIELLTLSEVVGLEGEPGSFTATVLKHPRYVDESKCTACGDCWAKCPYKADDAFDLSLRKRKAVYIYFPQGVPACATIDAESCQYFKTGKCKVCEKVCKREAIRFDDKEEKLKLNVGAVIVATGFEPYPAEKVSQFGFGRYPNVITSMQFERMSNASGPTEGKVIRPSDGKHARKIAFIQCVGSRDMRHKKFCSAVCCMHSTKEAMVAREHDAEVESFIFYTDMRAAGKGFQEYINRARDEYGVRYIRARAGEITQDEKKNPVVWYEDIEGRRVDSIAVDLAVLATSLVPSKGTEKLAEALGIELDQYGFFATSPYSPVESSRPGVFVCGYAEAPLDIPESVVQASGAAGKAAEIIFGSEVVAGGKK</sequence>
<dbReference type="PANTHER" id="PTHR43498:SF1">
    <property type="entry name" value="COB--COM HETERODISULFIDE REDUCTASE IRON-SULFUR SUBUNIT A"/>
    <property type="match status" value="1"/>
</dbReference>
<comment type="cofactor">
    <cofactor evidence="1">
        <name>FAD</name>
        <dbReference type="ChEBI" id="CHEBI:57692"/>
    </cofactor>
</comment>
<dbReference type="GO" id="GO:0046872">
    <property type="term" value="F:metal ion binding"/>
    <property type="evidence" value="ECO:0007669"/>
    <property type="project" value="UniProtKB-KW"/>
</dbReference>
<dbReference type="PROSITE" id="PS51379">
    <property type="entry name" value="4FE4S_FER_2"/>
    <property type="match status" value="1"/>
</dbReference>
<dbReference type="GO" id="GO:0016491">
    <property type="term" value="F:oxidoreductase activity"/>
    <property type="evidence" value="ECO:0007669"/>
    <property type="project" value="UniProtKB-KW"/>
</dbReference>
<dbReference type="SUPFAM" id="SSF51905">
    <property type="entry name" value="FAD/NAD(P)-binding domain"/>
    <property type="match status" value="1"/>
</dbReference>
<dbReference type="Gene3D" id="3.50.50.60">
    <property type="entry name" value="FAD/NAD(P)-binding domain"/>
    <property type="match status" value="2"/>
</dbReference>
<proteinExistence type="inferred from homology"/>
<evidence type="ECO:0000313" key="11">
    <source>
        <dbReference type="Proteomes" id="UP000315525"/>
    </source>
</evidence>
<dbReference type="PROSITE" id="PS00198">
    <property type="entry name" value="4FE4S_FER_1"/>
    <property type="match status" value="1"/>
</dbReference>
<evidence type="ECO:0000256" key="5">
    <source>
        <dbReference type="ARBA" id="ARBA00022827"/>
    </source>
</evidence>
<comment type="similarity">
    <text evidence="2">Belongs to the HdrA family.</text>
</comment>
<evidence type="ECO:0000259" key="9">
    <source>
        <dbReference type="PROSITE" id="PS51379"/>
    </source>
</evidence>
<protein>
    <submittedName>
        <fullName evidence="10">CoB--CoM heterodisulfide reductase iron-sulfur subunit A family protein</fullName>
    </submittedName>
</protein>
<feature type="domain" description="4Fe-4S ferredoxin-type" evidence="9">
    <location>
        <begin position="34"/>
        <end position="64"/>
    </location>
</feature>
<keyword evidence="6" id="KW-0560">Oxidoreductase</keyword>
<dbReference type="InterPro" id="IPR036188">
    <property type="entry name" value="FAD/NAD-bd_sf"/>
</dbReference>
<dbReference type="PANTHER" id="PTHR43498">
    <property type="entry name" value="FERREDOXIN:COB-COM HETERODISULFIDE REDUCTASE SUBUNIT A"/>
    <property type="match status" value="1"/>
</dbReference>
<keyword evidence="4" id="KW-0479">Metal-binding</keyword>
<keyword evidence="5" id="KW-0274">FAD</keyword>
<dbReference type="AlphaFoldDB" id="A0A523UUB8"/>
<dbReference type="SUPFAM" id="SSF54862">
    <property type="entry name" value="4Fe-4S ferredoxins"/>
    <property type="match status" value="1"/>
</dbReference>
<dbReference type="InterPro" id="IPR039650">
    <property type="entry name" value="HdrA-like"/>
</dbReference>
<evidence type="ECO:0000256" key="3">
    <source>
        <dbReference type="ARBA" id="ARBA00022485"/>
    </source>
</evidence>
<keyword evidence="7" id="KW-0408">Iron</keyword>
<reference evidence="10 11" key="1">
    <citation type="submission" date="2019-03" db="EMBL/GenBank/DDBJ databases">
        <title>Metabolic potential of uncultured bacteria and archaea associated with petroleum seepage in deep-sea sediments.</title>
        <authorList>
            <person name="Dong X."/>
            <person name="Hubert C."/>
        </authorList>
    </citation>
    <scope>NUCLEOTIDE SEQUENCE [LARGE SCALE GENOMIC DNA]</scope>
    <source>
        <strain evidence="10">E44_bin18</strain>
    </source>
</reference>
<accession>A0A523UUB8</accession>
<dbReference type="EMBL" id="SOJN01000065">
    <property type="protein sequence ID" value="TET46143.1"/>
    <property type="molecule type" value="Genomic_DNA"/>
</dbReference>
<gene>
    <name evidence="10" type="ORF">E3J62_05275</name>
</gene>
<evidence type="ECO:0000256" key="6">
    <source>
        <dbReference type="ARBA" id="ARBA00023002"/>
    </source>
</evidence>
<dbReference type="InterPro" id="IPR017900">
    <property type="entry name" value="4Fe4S_Fe_S_CS"/>
</dbReference>
<dbReference type="Gene3D" id="3.30.70.20">
    <property type="match status" value="1"/>
</dbReference>
<evidence type="ECO:0000313" key="10">
    <source>
        <dbReference type="EMBL" id="TET46143.1"/>
    </source>
</evidence>
<keyword evidence="5" id="KW-0285">Flavoprotein</keyword>
<evidence type="ECO:0000256" key="1">
    <source>
        <dbReference type="ARBA" id="ARBA00001974"/>
    </source>
</evidence>
<evidence type="ECO:0000256" key="8">
    <source>
        <dbReference type="ARBA" id="ARBA00023014"/>
    </source>
</evidence>
<dbReference type="InterPro" id="IPR017896">
    <property type="entry name" value="4Fe4S_Fe-S-bd"/>
</dbReference>